<dbReference type="RefSeq" id="WP_122194845.1">
    <property type="nucleotide sequence ID" value="NZ_JBHSKC010000025.1"/>
</dbReference>
<evidence type="ECO:0000313" key="1">
    <source>
        <dbReference type="EMBL" id="RMI44068.1"/>
    </source>
</evidence>
<evidence type="ECO:0000313" key="2">
    <source>
        <dbReference type="Proteomes" id="UP000282674"/>
    </source>
</evidence>
<dbReference type="OrthoDB" id="4206066at2"/>
<proteinExistence type="predicted"/>
<sequence>MTDQAANYYRAETEDGDVIGDPSEDAIYMLLQDLNGIDNTFVTIEPIKPEHGWYVSIARLSPKEYEVEFRDPETREHELTVQTDTSRIARDATIWMAQRPSLPRSPLRDD</sequence>
<gene>
    <name evidence="1" type="ORF">EBO15_14205</name>
</gene>
<dbReference type="Proteomes" id="UP000282674">
    <property type="component" value="Unassembled WGS sequence"/>
</dbReference>
<keyword evidence="2" id="KW-1185">Reference proteome</keyword>
<protein>
    <submittedName>
        <fullName evidence="1">Uncharacterized protein</fullName>
    </submittedName>
</protein>
<name>A0A3M2MAC6_9ACTN</name>
<dbReference type="EMBL" id="RFFG01000021">
    <property type="protein sequence ID" value="RMI44068.1"/>
    <property type="molecule type" value="Genomic_DNA"/>
</dbReference>
<reference evidence="1 2" key="1">
    <citation type="submission" date="2018-10" db="EMBL/GenBank/DDBJ databases">
        <title>Isolation from soil.</title>
        <authorList>
            <person name="Hu J."/>
        </authorList>
    </citation>
    <scope>NUCLEOTIDE SEQUENCE [LARGE SCALE GENOMIC DNA]</scope>
    <source>
        <strain evidence="1 2">NEAU-Ht49</strain>
    </source>
</reference>
<comment type="caution">
    <text evidence="1">The sequence shown here is derived from an EMBL/GenBank/DDBJ whole genome shotgun (WGS) entry which is preliminary data.</text>
</comment>
<accession>A0A3M2MAC6</accession>
<organism evidence="1 2">
    <name type="scientific">Actinomadura harenae</name>
    <dbReference type="NCBI Taxonomy" id="2483351"/>
    <lineage>
        <taxon>Bacteria</taxon>
        <taxon>Bacillati</taxon>
        <taxon>Actinomycetota</taxon>
        <taxon>Actinomycetes</taxon>
        <taxon>Streptosporangiales</taxon>
        <taxon>Thermomonosporaceae</taxon>
        <taxon>Actinomadura</taxon>
    </lineage>
</organism>
<dbReference type="AlphaFoldDB" id="A0A3M2MAC6"/>